<keyword evidence="2" id="KW-1185">Reference proteome</keyword>
<name>A0A5B7FJ88_PORTR</name>
<accession>A0A5B7FJ88</accession>
<gene>
    <name evidence="1" type="ORF">E2C01_041434</name>
</gene>
<proteinExistence type="predicted"/>
<reference evidence="1 2" key="1">
    <citation type="submission" date="2019-05" db="EMBL/GenBank/DDBJ databases">
        <title>Another draft genome of Portunus trituberculatus and its Hox gene families provides insights of decapod evolution.</title>
        <authorList>
            <person name="Jeong J.-H."/>
            <person name="Song I."/>
            <person name="Kim S."/>
            <person name="Choi T."/>
            <person name="Kim D."/>
            <person name="Ryu S."/>
            <person name="Kim W."/>
        </authorList>
    </citation>
    <scope>NUCLEOTIDE SEQUENCE [LARGE SCALE GENOMIC DNA]</scope>
    <source>
        <tissue evidence="1">Muscle</tissue>
    </source>
</reference>
<organism evidence="1 2">
    <name type="scientific">Portunus trituberculatus</name>
    <name type="common">Swimming crab</name>
    <name type="synonym">Neptunus trituberculatus</name>
    <dbReference type="NCBI Taxonomy" id="210409"/>
    <lineage>
        <taxon>Eukaryota</taxon>
        <taxon>Metazoa</taxon>
        <taxon>Ecdysozoa</taxon>
        <taxon>Arthropoda</taxon>
        <taxon>Crustacea</taxon>
        <taxon>Multicrustacea</taxon>
        <taxon>Malacostraca</taxon>
        <taxon>Eumalacostraca</taxon>
        <taxon>Eucarida</taxon>
        <taxon>Decapoda</taxon>
        <taxon>Pleocyemata</taxon>
        <taxon>Brachyura</taxon>
        <taxon>Eubrachyura</taxon>
        <taxon>Portunoidea</taxon>
        <taxon>Portunidae</taxon>
        <taxon>Portuninae</taxon>
        <taxon>Portunus</taxon>
    </lineage>
</organism>
<protein>
    <submittedName>
        <fullName evidence="1">Uncharacterized protein</fullName>
    </submittedName>
</protein>
<dbReference type="Proteomes" id="UP000324222">
    <property type="component" value="Unassembled WGS sequence"/>
</dbReference>
<dbReference type="EMBL" id="VSRR010007869">
    <property type="protein sequence ID" value="MPC47680.1"/>
    <property type="molecule type" value="Genomic_DNA"/>
</dbReference>
<evidence type="ECO:0000313" key="2">
    <source>
        <dbReference type="Proteomes" id="UP000324222"/>
    </source>
</evidence>
<evidence type="ECO:0000313" key="1">
    <source>
        <dbReference type="EMBL" id="MPC47680.1"/>
    </source>
</evidence>
<comment type="caution">
    <text evidence="1">The sequence shown here is derived from an EMBL/GenBank/DDBJ whole genome shotgun (WGS) entry which is preliminary data.</text>
</comment>
<dbReference type="AlphaFoldDB" id="A0A5B7FJ88"/>
<sequence>MMVESGNVRAALLDDADLVEWGEKMERSMPAAKSTFFVQCLNVSREALLIGGMVVKKKTGN</sequence>